<accession>A0AAD7GY58</accession>
<sequence length="236" mass="26319">MARRLSRTENQNFCSFSEGLFHPSAQALTYILANATPDELHSTLVKALRPPLPFTREHTAVLLSAFQAAGVPGATTAERVVAADNLRHCARCHNSYYEKDNGRFACLVLHDNMPPVPIADNQVYSQINAHYPCCQQPTLYHFQGRHTTMTESVYYTYTNIQRCEDNPACPNHYIASIQASRESLSPDCSTSELGQRLDAEMEETQTEGADSGTEDDEPEFDAQLFYTGNSYVPGRS</sequence>
<dbReference type="EMBL" id="JARKIE010000005">
    <property type="protein sequence ID" value="KAJ7707630.1"/>
    <property type="molecule type" value="Genomic_DNA"/>
</dbReference>
<evidence type="ECO:0000313" key="2">
    <source>
        <dbReference type="EMBL" id="KAJ7707630.1"/>
    </source>
</evidence>
<protein>
    <submittedName>
        <fullName evidence="2">Uncharacterized protein</fullName>
    </submittedName>
</protein>
<keyword evidence="3" id="KW-1185">Reference proteome</keyword>
<evidence type="ECO:0000256" key="1">
    <source>
        <dbReference type="SAM" id="MobiDB-lite"/>
    </source>
</evidence>
<dbReference type="AlphaFoldDB" id="A0AAD7GY58"/>
<comment type="caution">
    <text evidence="2">The sequence shown here is derived from an EMBL/GenBank/DDBJ whole genome shotgun (WGS) entry which is preliminary data.</text>
</comment>
<evidence type="ECO:0000313" key="3">
    <source>
        <dbReference type="Proteomes" id="UP001221757"/>
    </source>
</evidence>
<name>A0AAD7GY58_MYCRO</name>
<feature type="region of interest" description="Disordered" evidence="1">
    <location>
        <begin position="184"/>
        <end position="236"/>
    </location>
</feature>
<feature type="compositionally biased region" description="Polar residues" evidence="1">
    <location>
        <begin position="184"/>
        <end position="193"/>
    </location>
</feature>
<proteinExistence type="predicted"/>
<organism evidence="2 3">
    <name type="scientific">Mycena rosella</name>
    <name type="common">Pink bonnet</name>
    <name type="synonym">Agaricus rosellus</name>
    <dbReference type="NCBI Taxonomy" id="1033263"/>
    <lineage>
        <taxon>Eukaryota</taxon>
        <taxon>Fungi</taxon>
        <taxon>Dikarya</taxon>
        <taxon>Basidiomycota</taxon>
        <taxon>Agaricomycotina</taxon>
        <taxon>Agaricomycetes</taxon>
        <taxon>Agaricomycetidae</taxon>
        <taxon>Agaricales</taxon>
        <taxon>Marasmiineae</taxon>
        <taxon>Mycenaceae</taxon>
        <taxon>Mycena</taxon>
    </lineage>
</organism>
<reference evidence="2" key="1">
    <citation type="submission" date="2023-03" db="EMBL/GenBank/DDBJ databases">
        <title>Massive genome expansion in bonnet fungi (Mycena s.s.) driven by repeated elements and novel gene families across ecological guilds.</title>
        <authorList>
            <consortium name="Lawrence Berkeley National Laboratory"/>
            <person name="Harder C.B."/>
            <person name="Miyauchi S."/>
            <person name="Viragh M."/>
            <person name="Kuo A."/>
            <person name="Thoen E."/>
            <person name="Andreopoulos B."/>
            <person name="Lu D."/>
            <person name="Skrede I."/>
            <person name="Drula E."/>
            <person name="Henrissat B."/>
            <person name="Morin E."/>
            <person name="Kohler A."/>
            <person name="Barry K."/>
            <person name="LaButti K."/>
            <person name="Morin E."/>
            <person name="Salamov A."/>
            <person name="Lipzen A."/>
            <person name="Mereny Z."/>
            <person name="Hegedus B."/>
            <person name="Baldrian P."/>
            <person name="Stursova M."/>
            <person name="Weitz H."/>
            <person name="Taylor A."/>
            <person name="Grigoriev I.V."/>
            <person name="Nagy L.G."/>
            <person name="Martin F."/>
            <person name="Kauserud H."/>
        </authorList>
    </citation>
    <scope>NUCLEOTIDE SEQUENCE</scope>
    <source>
        <strain evidence="2">CBHHK067</strain>
    </source>
</reference>
<dbReference type="Proteomes" id="UP001221757">
    <property type="component" value="Unassembled WGS sequence"/>
</dbReference>
<gene>
    <name evidence="2" type="ORF">B0H17DRAFT_1125376</name>
</gene>